<evidence type="ECO:0000256" key="1">
    <source>
        <dbReference type="PROSITE-ProRule" id="PRU00023"/>
    </source>
</evidence>
<dbReference type="OrthoDB" id="1921232at2759"/>
<dbReference type="Pfam" id="PF12796">
    <property type="entry name" value="Ank_2"/>
    <property type="match status" value="2"/>
</dbReference>
<protein>
    <submittedName>
        <fullName evidence="3">Uncharacterized protein</fullName>
    </submittedName>
</protein>
<reference evidence="3 4" key="1">
    <citation type="submission" date="2019-06" db="EMBL/GenBank/DDBJ databases">
        <title>A chromosomal-level reference genome of Carpinus fangiana (Coryloideae, Betulaceae).</title>
        <authorList>
            <person name="Yang X."/>
            <person name="Wang Z."/>
            <person name="Zhang L."/>
            <person name="Hao G."/>
            <person name="Liu J."/>
            <person name="Yang Y."/>
        </authorList>
    </citation>
    <scope>NUCLEOTIDE SEQUENCE [LARGE SCALE GENOMIC DNA]</scope>
    <source>
        <strain evidence="3">Cfa_2016G</strain>
        <tissue evidence="3">Leaf</tissue>
    </source>
</reference>
<dbReference type="EMBL" id="CM017321">
    <property type="protein sequence ID" value="KAE7996388.1"/>
    <property type="molecule type" value="Genomic_DNA"/>
</dbReference>
<keyword evidence="4" id="KW-1185">Reference proteome</keyword>
<dbReference type="PROSITE" id="PS50088">
    <property type="entry name" value="ANK_REPEAT"/>
    <property type="match status" value="2"/>
</dbReference>
<evidence type="ECO:0000256" key="2">
    <source>
        <dbReference type="SAM" id="MobiDB-lite"/>
    </source>
</evidence>
<dbReference type="Proteomes" id="UP000327013">
    <property type="component" value="Chromosome 1"/>
</dbReference>
<dbReference type="SMART" id="SM00248">
    <property type="entry name" value="ANK"/>
    <property type="match status" value="6"/>
</dbReference>
<organism evidence="3 4">
    <name type="scientific">Carpinus fangiana</name>
    <dbReference type="NCBI Taxonomy" id="176857"/>
    <lineage>
        <taxon>Eukaryota</taxon>
        <taxon>Viridiplantae</taxon>
        <taxon>Streptophyta</taxon>
        <taxon>Embryophyta</taxon>
        <taxon>Tracheophyta</taxon>
        <taxon>Spermatophyta</taxon>
        <taxon>Magnoliopsida</taxon>
        <taxon>eudicotyledons</taxon>
        <taxon>Gunneridae</taxon>
        <taxon>Pentapetalae</taxon>
        <taxon>rosids</taxon>
        <taxon>fabids</taxon>
        <taxon>Fagales</taxon>
        <taxon>Betulaceae</taxon>
        <taxon>Carpinus</taxon>
    </lineage>
</organism>
<dbReference type="SUPFAM" id="SSF48403">
    <property type="entry name" value="Ankyrin repeat"/>
    <property type="match status" value="2"/>
</dbReference>
<evidence type="ECO:0000313" key="4">
    <source>
        <dbReference type="Proteomes" id="UP000327013"/>
    </source>
</evidence>
<gene>
    <name evidence="3" type="ORF">FH972_001118</name>
</gene>
<dbReference type="PANTHER" id="PTHR24121:SF21">
    <property type="entry name" value="ANKYRIN REPEAT FAMILY PROTEIN"/>
    <property type="match status" value="1"/>
</dbReference>
<sequence>MEEGAFNNPLEELEQIVSEEPSTSNGRERTLEEYRTLGGPLLHAAVKGDWPAAKAFLEKYPDCARAPITKQRGTALNNAVVAQRTTFTKELLKWMSQKDMEIRNIKGATALHYAAQSGIVEIAEQLVKVNNRPLLIHDYEENIPLHIAACQGNTNMVSYLFSVTPFEHLTSNDRNRLLLDTIYNDMYDIALKILAMDPEISTADNIACGWKALEMLARKPFAICGESQLSFCKSRLNSWFKGISNKSLMKTLAHHLVERLWLMVGVPDKQLSSNMVMDLILEATKVGNVEYLIILIRSYPDLIWQWHACGNVPKGLERFRRFIGGRVASLGFQIRPRDFVDRQRFGQLEDRYARLVQLRFVEMMEMDIEEPISSEINEGKRRLDEYRALCGPLLQAAMKGDWQGAKAFLDQHPDQDCVRLPVTKQQATALHSAAAAKHTYFVEEVLKLMAPEDLELTTVDGLTALHVAAKTGVVRIAEEMVKKNGQLPLIHDSNERTPLDPIVGDDGDERTPLHVAAHGHERTPLHVAAYERDRNMVDYLWSVTPFSRLTTRQRIHLLVDIVSAGFYDIALNILDLDQKLATVIDTTTDTACGWRALELLAREPSAISSKSQLSSWKSGLNSC</sequence>
<keyword evidence="1" id="KW-0040">ANK repeat</keyword>
<accession>A0A5N6QAR6</accession>
<feature type="region of interest" description="Disordered" evidence="2">
    <location>
        <begin position="1"/>
        <end position="28"/>
    </location>
</feature>
<dbReference type="Gene3D" id="1.25.40.20">
    <property type="entry name" value="Ankyrin repeat-containing domain"/>
    <property type="match status" value="2"/>
</dbReference>
<feature type="repeat" description="ANK" evidence="1">
    <location>
        <begin position="460"/>
        <end position="492"/>
    </location>
</feature>
<evidence type="ECO:0000313" key="3">
    <source>
        <dbReference type="EMBL" id="KAE7996388.1"/>
    </source>
</evidence>
<dbReference type="AlphaFoldDB" id="A0A5N6QAR6"/>
<proteinExistence type="predicted"/>
<name>A0A5N6QAR6_9ROSI</name>
<dbReference type="InterPro" id="IPR036770">
    <property type="entry name" value="Ankyrin_rpt-contain_sf"/>
</dbReference>
<dbReference type="PROSITE" id="PS50297">
    <property type="entry name" value="ANK_REP_REGION"/>
    <property type="match status" value="1"/>
</dbReference>
<dbReference type="InterPro" id="IPR002110">
    <property type="entry name" value="Ankyrin_rpt"/>
</dbReference>
<dbReference type="PANTHER" id="PTHR24121">
    <property type="entry name" value="NO MECHANORECEPTOR POTENTIAL C, ISOFORM D-RELATED"/>
    <property type="match status" value="1"/>
</dbReference>
<feature type="repeat" description="ANK" evidence="1">
    <location>
        <begin position="106"/>
        <end position="128"/>
    </location>
</feature>